<sequence>MTISLSRTYFLLTVLFLCCLPGCGEKSYDLKLNVEAGEIYRVESDFRLENADIEISQGTESTTGSQTLTSREVFEYDIYVAQNGQPNSMKIAFLESWQKQNLQITSNEPEISDEISPLQARTLLCKKSGKYWKSELVGNNPTAEQTEVLNAFIDPWPADLAPDHAVSIGDSWVVTGDALARLAGGGIQNIDGELKAYFEQVIERNGTLCAVISVQLDLSGTQTSENNTRTVKISAEGLTYRSVSEKIDLESKLSGTMITRISEEIPGEGMLVMISQGPFTFREITTKTKY</sequence>
<dbReference type="RefSeq" id="WP_146501944.1">
    <property type="nucleotide sequence ID" value="NZ_SJPG01000001.1"/>
</dbReference>
<proteinExistence type="predicted"/>
<dbReference type="OrthoDB" id="9844471at2"/>
<name>A0A5C5XAE4_9PLAN</name>
<protein>
    <submittedName>
        <fullName evidence="1">Uncharacterized protein</fullName>
    </submittedName>
</protein>
<dbReference type="Proteomes" id="UP000316095">
    <property type="component" value="Unassembled WGS sequence"/>
</dbReference>
<gene>
    <name evidence="1" type="ORF">Pan54_04580</name>
</gene>
<dbReference type="AlphaFoldDB" id="A0A5C5XAE4"/>
<reference evidence="1 2" key="1">
    <citation type="submission" date="2019-02" db="EMBL/GenBank/DDBJ databases">
        <title>Deep-cultivation of Planctomycetes and their phenomic and genomic characterization uncovers novel biology.</title>
        <authorList>
            <person name="Wiegand S."/>
            <person name="Jogler M."/>
            <person name="Boedeker C."/>
            <person name="Pinto D."/>
            <person name="Vollmers J."/>
            <person name="Rivas-Marin E."/>
            <person name="Kohn T."/>
            <person name="Peeters S.H."/>
            <person name="Heuer A."/>
            <person name="Rast P."/>
            <person name="Oberbeckmann S."/>
            <person name="Bunk B."/>
            <person name="Jeske O."/>
            <person name="Meyerdierks A."/>
            <person name="Storesund J.E."/>
            <person name="Kallscheuer N."/>
            <person name="Luecker S."/>
            <person name="Lage O.M."/>
            <person name="Pohl T."/>
            <person name="Merkel B.J."/>
            <person name="Hornburger P."/>
            <person name="Mueller R.-W."/>
            <person name="Bruemmer F."/>
            <person name="Labrenz M."/>
            <person name="Spormann A.M."/>
            <person name="Op Den Camp H."/>
            <person name="Overmann J."/>
            <person name="Amann R."/>
            <person name="Jetten M.S.M."/>
            <person name="Mascher T."/>
            <person name="Medema M.H."/>
            <person name="Devos D.P."/>
            <person name="Kaster A.-K."/>
            <person name="Ovreas L."/>
            <person name="Rohde M."/>
            <person name="Galperin M.Y."/>
            <person name="Jogler C."/>
        </authorList>
    </citation>
    <scope>NUCLEOTIDE SEQUENCE [LARGE SCALE GENOMIC DNA]</scope>
    <source>
        <strain evidence="1 2">Pan54</strain>
    </source>
</reference>
<organism evidence="1 2">
    <name type="scientific">Rubinisphaera italica</name>
    <dbReference type="NCBI Taxonomy" id="2527969"/>
    <lineage>
        <taxon>Bacteria</taxon>
        <taxon>Pseudomonadati</taxon>
        <taxon>Planctomycetota</taxon>
        <taxon>Planctomycetia</taxon>
        <taxon>Planctomycetales</taxon>
        <taxon>Planctomycetaceae</taxon>
        <taxon>Rubinisphaera</taxon>
    </lineage>
</organism>
<evidence type="ECO:0000313" key="2">
    <source>
        <dbReference type="Proteomes" id="UP000316095"/>
    </source>
</evidence>
<comment type="caution">
    <text evidence="1">The sequence shown here is derived from an EMBL/GenBank/DDBJ whole genome shotgun (WGS) entry which is preliminary data.</text>
</comment>
<accession>A0A5C5XAE4</accession>
<dbReference type="EMBL" id="SJPG01000001">
    <property type="protein sequence ID" value="TWT59748.1"/>
    <property type="molecule type" value="Genomic_DNA"/>
</dbReference>
<evidence type="ECO:0000313" key="1">
    <source>
        <dbReference type="EMBL" id="TWT59748.1"/>
    </source>
</evidence>
<keyword evidence="2" id="KW-1185">Reference proteome</keyword>